<dbReference type="InterPro" id="IPR050390">
    <property type="entry name" value="C5-Methyltransferase"/>
</dbReference>
<dbReference type="PANTHER" id="PTHR10629">
    <property type="entry name" value="CYTOSINE-SPECIFIC METHYLTRANSFERASE"/>
    <property type="match status" value="1"/>
</dbReference>
<accession>A0A1I5RTZ6</accession>
<evidence type="ECO:0000313" key="7">
    <source>
        <dbReference type="EMBL" id="SFP62039.1"/>
    </source>
</evidence>
<dbReference type="PANTHER" id="PTHR10629:SF52">
    <property type="entry name" value="DNA (CYTOSINE-5)-METHYLTRANSFERASE 1"/>
    <property type="match status" value="1"/>
</dbReference>
<evidence type="ECO:0000256" key="2">
    <source>
        <dbReference type="ARBA" id="ARBA00022603"/>
    </source>
</evidence>
<dbReference type="OrthoDB" id="32195at2"/>
<evidence type="ECO:0000256" key="4">
    <source>
        <dbReference type="ARBA" id="ARBA00022691"/>
    </source>
</evidence>
<keyword evidence="4" id="KW-0949">S-adenosyl-L-methionine</keyword>
<dbReference type="SUPFAM" id="SSF53335">
    <property type="entry name" value="S-adenosyl-L-methionine-dependent methyltransferases"/>
    <property type="match status" value="1"/>
</dbReference>
<dbReference type="Gene3D" id="3.90.120.10">
    <property type="entry name" value="DNA Methylase, subunit A, domain 2"/>
    <property type="match status" value="1"/>
</dbReference>
<dbReference type="GO" id="GO:0003886">
    <property type="term" value="F:DNA (cytosine-5-)-methyltransferase activity"/>
    <property type="evidence" value="ECO:0007669"/>
    <property type="project" value="UniProtKB-EC"/>
</dbReference>
<dbReference type="GO" id="GO:0009307">
    <property type="term" value="P:DNA restriction-modification system"/>
    <property type="evidence" value="ECO:0007669"/>
    <property type="project" value="UniProtKB-KW"/>
</dbReference>
<proteinExistence type="predicted"/>
<keyword evidence="8" id="KW-1185">Reference proteome</keyword>
<evidence type="ECO:0000256" key="6">
    <source>
        <dbReference type="ARBA" id="ARBA00047422"/>
    </source>
</evidence>
<organism evidence="7 8">
    <name type="scientific">Pseudarcicella hirudinis</name>
    <dbReference type="NCBI Taxonomy" id="1079859"/>
    <lineage>
        <taxon>Bacteria</taxon>
        <taxon>Pseudomonadati</taxon>
        <taxon>Bacteroidota</taxon>
        <taxon>Cytophagia</taxon>
        <taxon>Cytophagales</taxon>
        <taxon>Flectobacillaceae</taxon>
        <taxon>Pseudarcicella</taxon>
    </lineage>
</organism>
<reference evidence="7 8" key="1">
    <citation type="submission" date="2016-10" db="EMBL/GenBank/DDBJ databases">
        <authorList>
            <person name="de Groot N.N."/>
        </authorList>
    </citation>
    <scope>NUCLEOTIDE SEQUENCE [LARGE SCALE GENOMIC DNA]</scope>
    <source>
        <strain evidence="8">E92,LMG 26720,CCM 7988</strain>
    </source>
</reference>
<protein>
    <recommendedName>
        <fullName evidence="1">DNA (cytosine-5-)-methyltransferase</fullName>
        <ecNumber evidence="1">2.1.1.37</ecNumber>
    </recommendedName>
</protein>
<dbReference type="EMBL" id="FOXH01000004">
    <property type="protein sequence ID" value="SFP62039.1"/>
    <property type="molecule type" value="Genomic_DNA"/>
</dbReference>
<evidence type="ECO:0000313" key="8">
    <source>
        <dbReference type="Proteomes" id="UP000199306"/>
    </source>
</evidence>
<dbReference type="InterPro" id="IPR029063">
    <property type="entry name" value="SAM-dependent_MTases_sf"/>
</dbReference>
<keyword evidence="5" id="KW-0680">Restriction system</keyword>
<gene>
    <name evidence="7" type="ORF">SAMN04515674_104246</name>
</gene>
<keyword evidence="3 7" id="KW-0808">Transferase</keyword>
<dbReference type="GO" id="GO:0003677">
    <property type="term" value="F:DNA binding"/>
    <property type="evidence" value="ECO:0007669"/>
    <property type="project" value="TreeGrafter"/>
</dbReference>
<dbReference type="RefSeq" id="WP_092015704.1">
    <property type="nucleotide sequence ID" value="NZ_FOXH01000004.1"/>
</dbReference>
<dbReference type="Proteomes" id="UP000199306">
    <property type="component" value="Unassembled WGS sequence"/>
</dbReference>
<dbReference type="EC" id="2.1.1.37" evidence="1"/>
<evidence type="ECO:0000256" key="5">
    <source>
        <dbReference type="ARBA" id="ARBA00022747"/>
    </source>
</evidence>
<dbReference type="STRING" id="1079859.SAMN04515674_104246"/>
<evidence type="ECO:0000256" key="1">
    <source>
        <dbReference type="ARBA" id="ARBA00011975"/>
    </source>
</evidence>
<dbReference type="GO" id="GO:0032259">
    <property type="term" value="P:methylation"/>
    <property type="evidence" value="ECO:0007669"/>
    <property type="project" value="UniProtKB-KW"/>
</dbReference>
<dbReference type="Gene3D" id="3.40.50.150">
    <property type="entry name" value="Vaccinia Virus protein VP39"/>
    <property type="match status" value="1"/>
</dbReference>
<keyword evidence="2 7" id="KW-0489">Methyltransferase</keyword>
<dbReference type="AlphaFoldDB" id="A0A1I5RTZ6"/>
<comment type="catalytic activity">
    <reaction evidence="6">
        <text>a 2'-deoxycytidine in DNA + S-adenosyl-L-methionine = a 5-methyl-2'-deoxycytidine in DNA + S-adenosyl-L-homocysteine + H(+)</text>
        <dbReference type="Rhea" id="RHEA:13681"/>
        <dbReference type="Rhea" id="RHEA-COMP:11369"/>
        <dbReference type="Rhea" id="RHEA-COMP:11370"/>
        <dbReference type="ChEBI" id="CHEBI:15378"/>
        <dbReference type="ChEBI" id="CHEBI:57856"/>
        <dbReference type="ChEBI" id="CHEBI:59789"/>
        <dbReference type="ChEBI" id="CHEBI:85452"/>
        <dbReference type="ChEBI" id="CHEBI:85454"/>
        <dbReference type="EC" id="2.1.1.37"/>
    </reaction>
</comment>
<dbReference type="GO" id="GO:0044027">
    <property type="term" value="P:negative regulation of gene expression via chromosomal CpG island methylation"/>
    <property type="evidence" value="ECO:0007669"/>
    <property type="project" value="TreeGrafter"/>
</dbReference>
<sequence>MVIAHETADFCPNADISFLEQPIFGIVDLFCGAGGTSTGFSKAKMKPSRVFGSFKEFEKIAKSAGFDDFTIKETYNKSIPVCKVIAAVNHDPGAIKSHWFNHKEVRHFEEDILTLDLTEFVKLVKEVRALYPRIKIILWASLECTNFSKAKGGLPRDADSRTLAWGLPRYIEAINPEYVQIENVVEFMSWGPLDAKGKPVSRKNGQDWLKWRQFICENYGYKEYWKELNSADFGAYTSRNRLFGCFAKYDLPIVWPSPTHAKKPSKGHLFGDLKPWKPVRDVLDLQDEGQSIFNRKKPLVDASLERIYSGLIKFVAGGKDEFLLKYNSVNKNTGVHIPPSIDSPCPVIPAQNRLGLVSVKRFSFIAKYYSGKPDGKVIGLDGPAGTIKTSDGQCLITASFLTSYYGNSKGSQSIDNPAGTISTKDRFGLLKVNWFDKQFSGVNNHQSLNQPAGSILSNDKHCLMTASPFIVSPSFRGNAHSLDNPAPTILASRKHHYIINPSYGGHSSSVINPCPVIIARQDKSPLYLLTAETGEFRVPIYEGDSEIMVKIKQFMCLYGISDIKMRMLKVLELLLIQGFSSDYKLFGNESDKKKFIGNSVVPILPESWSKALGKAILLRYLNFHWN</sequence>
<name>A0A1I5RTZ6_9BACT</name>
<dbReference type="InterPro" id="IPR001525">
    <property type="entry name" value="C5_MeTfrase"/>
</dbReference>
<dbReference type="Pfam" id="PF00145">
    <property type="entry name" value="DNA_methylase"/>
    <property type="match status" value="2"/>
</dbReference>
<evidence type="ECO:0000256" key="3">
    <source>
        <dbReference type="ARBA" id="ARBA00022679"/>
    </source>
</evidence>